<reference evidence="6" key="1">
    <citation type="submission" date="2014-11" db="EMBL/GenBank/DDBJ databases">
        <authorList>
            <person name="Otto D Thomas"/>
            <person name="Naeem Raeece"/>
        </authorList>
    </citation>
    <scope>NUCLEOTIDE SEQUENCE</scope>
</reference>
<dbReference type="GO" id="GO:0016616">
    <property type="term" value="F:oxidoreductase activity, acting on the CH-OH group of donors, NAD or NADP as acceptor"/>
    <property type="evidence" value="ECO:0007669"/>
    <property type="project" value="UniProtKB-ARBA"/>
</dbReference>
<evidence type="ECO:0000256" key="3">
    <source>
        <dbReference type="ARBA" id="ARBA00023002"/>
    </source>
</evidence>
<protein>
    <recommendedName>
        <fullName evidence="5">NADP-dependent oxidoreductase domain-containing protein</fullName>
    </recommendedName>
</protein>
<dbReference type="Pfam" id="PF00248">
    <property type="entry name" value="Aldo_ket_red"/>
    <property type="match status" value="1"/>
</dbReference>
<proteinExistence type="inferred from homology"/>
<dbReference type="InterPro" id="IPR036812">
    <property type="entry name" value="NAD(P)_OxRdtase_dom_sf"/>
</dbReference>
<dbReference type="SUPFAM" id="SSF51430">
    <property type="entry name" value="NAD(P)-linked oxidoreductase"/>
    <property type="match status" value="1"/>
</dbReference>
<dbReference type="PANTHER" id="PTHR43827:SF3">
    <property type="entry name" value="NADP-DEPENDENT OXIDOREDUCTASE DOMAIN-CONTAINING PROTEIN"/>
    <property type="match status" value="1"/>
</dbReference>
<dbReference type="EMBL" id="CDMZ01003426">
    <property type="protein sequence ID" value="CEM46325.1"/>
    <property type="molecule type" value="Genomic_DNA"/>
</dbReference>
<accession>A0A0G4HPZ6</accession>
<evidence type="ECO:0000256" key="1">
    <source>
        <dbReference type="ARBA" id="ARBA00007905"/>
    </source>
</evidence>
<dbReference type="CDD" id="cd19071">
    <property type="entry name" value="AKR_AKR1-5-like"/>
    <property type="match status" value="1"/>
</dbReference>
<keyword evidence="3" id="KW-0560">Oxidoreductase</keyword>
<feature type="compositionally biased region" description="Basic and acidic residues" evidence="4">
    <location>
        <begin position="1"/>
        <end position="12"/>
    </location>
</feature>
<sequence>MAPKQKRLDDFFKPAAACKSARREDTESRDVEAEAEPSRSSNMQGASGPSRPVPMVTLNNGRHLPMVGLGTYRMKDGKSKQPIAWAVETGYRYFDTASVYANERDVGEALKNSGLKREDYFISTKLWRDDMGTPEKVGKALEKSLKNLGVEYVDLWLMHWPSMKEAKKPPGWTHAVPWRAMQSALREGKARAIGVCSFSEEMLEDLRVADGVNVTPAVNQVEFHPFLVQRGLLEYCKKKGIQLQAFASVKSSDSPKKGKEMLESPEVMRIAKEVKKTPAQVLLRWSIEQGVLVIPRSTSREHIEENVRLFDFSLSPSQVQAISSLDRGTRLTWKGVDPAVEAGFGSESRASARGG</sequence>
<gene>
    <name evidence="6" type="ORF">Cvel_7848</name>
</gene>
<feature type="compositionally biased region" description="Polar residues" evidence="4">
    <location>
        <begin position="38"/>
        <end position="47"/>
    </location>
</feature>
<dbReference type="FunFam" id="3.20.20.100:FF:000002">
    <property type="entry name" value="2,5-diketo-D-gluconic acid reductase A"/>
    <property type="match status" value="1"/>
</dbReference>
<organism evidence="6">
    <name type="scientific">Chromera velia CCMP2878</name>
    <dbReference type="NCBI Taxonomy" id="1169474"/>
    <lineage>
        <taxon>Eukaryota</taxon>
        <taxon>Sar</taxon>
        <taxon>Alveolata</taxon>
        <taxon>Colpodellida</taxon>
        <taxon>Chromeraceae</taxon>
        <taxon>Chromera</taxon>
    </lineage>
</organism>
<dbReference type="VEuPathDB" id="CryptoDB:Cvel_7848"/>
<dbReference type="PANTHER" id="PTHR43827">
    <property type="entry name" value="2,5-DIKETO-D-GLUCONIC ACID REDUCTASE"/>
    <property type="match status" value="1"/>
</dbReference>
<evidence type="ECO:0000259" key="5">
    <source>
        <dbReference type="Pfam" id="PF00248"/>
    </source>
</evidence>
<dbReference type="PhylomeDB" id="A0A0G4HPZ6"/>
<dbReference type="InterPro" id="IPR023210">
    <property type="entry name" value="NADP_OxRdtase_dom"/>
</dbReference>
<evidence type="ECO:0000313" key="6">
    <source>
        <dbReference type="EMBL" id="CEM46325.1"/>
    </source>
</evidence>
<dbReference type="InterPro" id="IPR020471">
    <property type="entry name" value="AKR"/>
</dbReference>
<evidence type="ECO:0000256" key="4">
    <source>
        <dbReference type="SAM" id="MobiDB-lite"/>
    </source>
</evidence>
<feature type="compositionally biased region" description="Basic and acidic residues" evidence="4">
    <location>
        <begin position="21"/>
        <end position="32"/>
    </location>
</feature>
<evidence type="ECO:0000256" key="2">
    <source>
        <dbReference type="ARBA" id="ARBA00022857"/>
    </source>
</evidence>
<name>A0A0G4HPZ6_9ALVE</name>
<dbReference type="PRINTS" id="PR00069">
    <property type="entry name" value="ALDKETRDTASE"/>
</dbReference>
<feature type="domain" description="NADP-dependent oxidoreductase" evidence="5">
    <location>
        <begin position="69"/>
        <end position="326"/>
    </location>
</feature>
<dbReference type="Gene3D" id="3.20.20.100">
    <property type="entry name" value="NADP-dependent oxidoreductase domain"/>
    <property type="match status" value="1"/>
</dbReference>
<dbReference type="AlphaFoldDB" id="A0A0G4HPZ6"/>
<keyword evidence="2" id="KW-0521">NADP</keyword>
<comment type="similarity">
    <text evidence="1">Belongs to the aldo/keto reductase family.</text>
</comment>
<feature type="region of interest" description="Disordered" evidence="4">
    <location>
        <begin position="1"/>
        <end position="53"/>
    </location>
</feature>